<proteinExistence type="predicted"/>
<dbReference type="Proteomes" id="UP001054837">
    <property type="component" value="Unassembled WGS sequence"/>
</dbReference>
<keyword evidence="2" id="KW-1185">Reference proteome</keyword>
<evidence type="ECO:0000313" key="1">
    <source>
        <dbReference type="EMBL" id="GIX69100.1"/>
    </source>
</evidence>
<organism evidence="1 2">
    <name type="scientific">Caerostris darwini</name>
    <dbReference type="NCBI Taxonomy" id="1538125"/>
    <lineage>
        <taxon>Eukaryota</taxon>
        <taxon>Metazoa</taxon>
        <taxon>Ecdysozoa</taxon>
        <taxon>Arthropoda</taxon>
        <taxon>Chelicerata</taxon>
        <taxon>Arachnida</taxon>
        <taxon>Araneae</taxon>
        <taxon>Araneomorphae</taxon>
        <taxon>Entelegynae</taxon>
        <taxon>Araneoidea</taxon>
        <taxon>Araneidae</taxon>
        <taxon>Caerostris</taxon>
    </lineage>
</organism>
<evidence type="ECO:0000313" key="2">
    <source>
        <dbReference type="Proteomes" id="UP001054837"/>
    </source>
</evidence>
<reference evidence="1 2" key="1">
    <citation type="submission" date="2021-06" db="EMBL/GenBank/DDBJ databases">
        <title>Caerostris darwini draft genome.</title>
        <authorList>
            <person name="Kono N."/>
            <person name="Arakawa K."/>
        </authorList>
    </citation>
    <scope>NUCLEOTIDE SEQUENCE [LARGE SCALE GENOMIC DNA]</scope>
</reference>
<comment type="caution">
    <text evidence="1">The sequence shown here is derived from an EMBL/GenBank/DDBJ whole genome shotgun (WGS) entry which is preliminary data.</text>
</comment>
<protein>
    <submittedName>
        <fullName evidence="1">Uncharacterized protein</fullName>
    </submittedName>
</protein>
<dbReference type="AlphaFoldDB" id="A0AAV4MA39"/>
<accession>A0AAV4MA39</accession>
<name>A0AAV4MA39_9ARAC</name>
<sequence length="109" mass="12580">MFDKAVPTEVFAKRGLAVKAKSFNHDPLANQQITMKIRSSDKRCCCCCVPETLMRVRNDEFGGDGFRVPIRAFQGKEEKEAKKNCLRATLSAKTRRKKKDDRQYSETRY</sequence>
<dbReference type="EMBL" id="BPLQ01000232">
    <property type="protein sequence ID" value="GIX69100.1"/>
    <property type="molecule type" value="Genomic_DNA"/>
</dbReference>
<gene>
    <name evidence="1" type="ORF">CDAR_204731</name>
</gene>